<dbReference type="GO" id="GO:0003964">
    <property type="term" value="F:RNA-directed DNA polymerase activity"/>
    <property type="evidence" value="ECO:0007669"/>
    <property type="project" value="UniProtKB-KW"/>
</dbReference>
<accession>A0ABQ5I3Q6</accession>
<protein>
    <submittedName>
        <fullName evidence="4">RNA-directed DNA polymerase</fullName>
    </submittedName>
</protein>
<organism evidence="4 5">
    <name type="scientific">Tanacetum coccineum</name>
    <dbReference type="NCBI Taxonomy" id="301880"/>
    <lineage>
        <taxon>Eukaryota</taxon>
        <taxon>Viridiplantae</taxon>
        <taxon>Streptophyta</taxon>
        <taxon>Embryophyta</taxon>
        <taxon>Tracheophyta</taxon>
        <taxon>Spermatophyta</taxon>
        <taxon>Magnoliopsida</taxon>
        <taxon>eudicotyledons</taxon>
        <taxon>Gunneridae</taxon>
        <taxon>Pentapetalae</taxon>
        <taxon>asterids</taxon>
        <taxon>campanulids</taxon>
        <taxon>Asterales</taxon>
        <taxon>Asteraceae</taxon>
        <taxon>Asteroideae</taxon>
        <taxon>Anthemideae</taxon>
        <taxon>Anthemidinae</taxon>
        <taxon>Tanacetum</taxon>
    </lineage>
</organism>
<dbReference type="InterPro" id="IPR036397">
    <property type="entry name" value="RNaseH_sf"/>
</dbReference>
<gene>
    <name evidence="4" type="ORF">Tco_1090253</name>
</gene>
<evidence type="ECO:0000259" key="3">
    <source>
        <dbReference type="Pfam" id="PF13976"/>
    </source>
</evidence>
<proteinExistence type="predicted"/>
<evidence type="ECO:0000313" key="5">
    <source>
        <dbReference type="Proteomes" id="UP001151760"/>
    </source>
</evidence>
<dbReference type="SUPFAM" id="SSF53098">
    <property type="entry name" value="Ribonuclease H-like"/>
    <property type="match status" value="1"/>
</dbReference>
<feature type="domain" description="GAG-pre-integrase" evidence="3">
    <location>
        <begin position="509"/>
        <end position="565"/>
    </location>
</feature>
<dbReference type="CDD" id="cd09272">
    <property type="entry name" value="RNase_HI_RT_Ty1"/>
    <property type="match status" value="1"/>
</dbReference>
<dbReference type="InterPro" id="IPR025724">
    <property type="entry name" value="GAG-pre-integrase_dom"/>
</dbReference>
<dbReference type="Pfam" id="PF07727">
    <property type="entry name" value="RVT_2"/>
    <property type="match status" value="2"/>
</dbReference>
<dbReference type="InterPro" id="IPR012337">
    <property type="entry name" value="RNaseH-like_sf"/>
</dbReference>
<dbReference type="PANTHER" id="PTHR11439">
    <property type="entry name" value="GAG-POL-RELATED RETROTRANSPOSON"/>
    <property type="match status" value="1"/>
</dbReference>
<comment type="caution">
    <text evidence="4">The sequence shown here is derived from an EMBL/GenBank/DDBJ whole genome shotgun (WGS) entry which is preliminary data.</text>
</comment>
<keyword evidence="5" id="KW-1185">Reference proteome</keyword>
<dbReference type="InterPro" id="IPR013103">
    <property type="entry name" value="RVT_2"/>
</dbReference>
<reference evidence="4" key="2">
    <citation type="submission" date="2022-01" db="EMBL/GenBank/DDBJ databases">
        <authorList>
            <person name="Yamashiro T."/>
            <person name="Shiraishi A."/>
            <person name="Satake H."/>
            <person name="Nakayama K."/>
        </authorList>
    </citation>
    <scope>NUCLEOTIDE SEQUENCE</scope>
</reference>
<feature type="domain" description="Reverse transcriptase Ty1/copia-type" evidence="2">
    <location>
        <begin position="829"/>
        <end position="920"/>
    </location>
</feature>
<keyword evidence="4" id="KW-0695">RNA-directed DNA polymerase</keyword>
<sequence length="1221" mass="139699">MKTLLIGGRLTLLKSVLGVDLKDRKISLIKWDNVLASKGKCGLGVSSFYALNRALIFKWIWRFRTQSSSLWARVIKVIHGMDGKIGCSPTASLSSNWIDIPWKDDVPLKSLFPRIYALESIKSITVAAKTSQPGFDSSLRRMLRGGIEQHQMADLCLKMEDIILPNMMDRWFWSLSGSGEFSVAVVRNFINDHTLVDYIPKTRWIKAAPKKINIHAWRVKMDNLPMRFNLSRRAKLKTYLEGVFYVTWWTILVYMLDVVLARPRFVRAGKALIISKTTVEDEVLEHIRDSLTPKEAWDTLVTLEIGELDLQSKIGEARMKRIIIHGLKQDYRSFVAAVQGWPTQPSLAEFENLLASREALAKQLRDMSINSTSKTDAEALYVDNKYKAQAEYEIKKEGDFALTVTTTNQYTNHLNDWIVDSGCSNHLTGDKEKLSNPVKSTTQIEAIRFLPRLRNEENLLYVPQLTTEWKYVLFSPEEVYVFKEFQTPSIPFLKGHKNESVYVLSVEHAFVEKTKDTQNADLWHHRFGHVGYDKLELMMKRGLVTRLPKLEVRRDIVCAGCQYGKTHQELFHSSSYRARAPLDLVHLDVWGPAKHASIKGLRYAVTFIDDYSRFTWIYFVKEKSKVLAKFKEFEVEAERETSHKGPENEPLQDSQKLTKNVGLSITKLNPTKEMTEAASNEEHVASNSYHEASENEHWISAMKAKMDALVSNQTWELVPKPPGVKPVSCKWVYKVKQKADGTVDRYKARLVARGFSQQVGLDYKDTFIPVAKITTIRVLLALAASKDWKLWQMDVHNAFLYGELDHVNYMMQPMGFESQEHPEHVFDASLFVKKLGEKIVFVLVYVDDLIISGDVDEEVELLKSNMSTRFKIKDLERLKNSLGLELDYTNDAMILHQRKYTIDLLHKFHVASCKPATVPMDRNVKLYATEGKKLDDPTRYRKMVGSLIYLTLTRPDIAFVVGFLSRFMQDPRKPHMVAMKEVLKYIKVTVGKGLRFGSDVEPKLFGCCDADYAGDVNTRRSTTGYVFLYESSPISWCSKRQPTVSLSTTEAEYRDAAMATQECVWLVELLRNLNQRVVYPVQLWCDNISVIKLAQNPVFHARTKRIEVHYHFIREKVLNDEISLEVIGSEEQVADALTKGLTGMKLKQHSARVHLRKGRSPGVEGRESSRGREGVQPILDYTSTDPITISDEKFDMHDLIQQMGHDKIKRVVVIVAVGVTG</sequence>
<keyword evidence="4" id="KW-0548">Nucleotidyltransferase</keyword>
<dbReference type="Proteomes" id="UP001151760">
    <property type="component" value="Unassembled WGS sequence"/>
</dbReference>
<dbReference type="InterPro" id="IPR043502">
    <property type="entry name" value="DNA/RNA_pol_sf"/>
</dbReference>
<reference evidence="4" key="1">
    <citation type="journal article" date="2022" name="Int. J. Mol. Sci.">
        <title>Draft Genome of Tanacetum Coccineum: Genomic Comparison of Closely Related Tanacetum-Family Plants.</title>
        <authorList>
            <person name="Yamashiro T."/>
            <person name="Shiraishi A."/>
            <person name="Nakayama K."/>
            <person name="Satake H."/>
        </authorList>
    </citation>
    <scope>NUCLEOTIDE SEQUENCE</scope>
</reference>
<dbReference type="EMBL" id="BQNB010020324">
    <property type="protein sequence ID" value="GJT94735.1"/>
    <property type="molecule type" value="Genomic_DNA"/>
</dbReference>
<dbReference type="SUPFAM" id="SSF56672">
    <property type="entry name" value="DNA/RNA polymerases"/>
    <property type="match status" value="1"/>
</dbReference>
<dbReference type="Pfam" id="PF13976">
    <property type="entry name" value="gag_pre-integrs"/>
    <property type="match status" value="1"/>
</dbReference>
<feature type="compositionally biased region" description="Basic and acidic residues" evidence="1">
    <location>
        <begin position="1164"/>
        <end position="1173"/>
    </location>
</feature>
<keyword evidence="4" id="KW-0808">Transferase</keyword>
<evidence type="ECO:0000313" key="4">
    <source>
        <dbReference type="EMBL" id="GJT94735.1"/>
    </source>
</evidence>
<name>A0ABQ5I3Q6_9ASTR</name>
<dbReference type="PANTHER" id="PTHR11439:SF463">
    <property type="entry name" value="REVERSE TRANSCRIPTASE TY1_COPIA-TYPE DOMAIN-CONTAINING PROTEIN"/>
    <property type="match status" value="1"/>
</dbReference>
<evidence type="ECO:0000259" key="2">
    <source>
        <dbReference type="Pfam" id="PF07727"/>
    </source>
</evidence>
<feature type="region of interest" description="Disordered" evidence="1">
    <location>
        <begin position="1155"/>
        <end position="1177"/>
    </location>
</feature>
<dbReference type="Gene3D" id="3.30.420.10">
    <property type="entry name" value="Ribonuclease H-like superfamily/Ribonuclease H"/>
    <property type="match status" value="1"/>
</dbReference>
<evidence type="ECO:0000256" key="1">
    <source>
        <dbReference type="SAM" id="MobiDB-lite"/>
    </source>
</evidence>
<feature type="domain" description="Reverse transcriptase Ty1/copia-type" evidence="2">
    <location>
        <begin position="712"/>
        <end position="826"/>
    </location>
</feature>